<feature type="non-terminal residue" evidence="3">
    <location>
        <position position="286"/>
    </location>
</feature>
<protein>
    <recommendedName>
        <fullName evidence="2">PiggyBac transposable element-derived protein domain-containing protein</fullName>
    </recommendedName>
</protein>
<feature type="transmembrane region" description="Helical" evidence="1">
    <location>
        <begin position="223"/>
        <end position="243"/>
    </location>
</feature>
<organism evidence="3 4">
    <name type="scientific">Etheostoma spectabile</name>
    <name type="common">orangethroat darter</name>
    <dbReference type="NCBI Taxonomy" id="54343"/>
    <lineage>
        <taxon>Eukaryota</taxon>
        <taxon>Metazoa</taxon>
        <taxon>Chordata</taxon>
        <taxon>Craniata</taxon>
        <taxon>Vertebrata</taxon>
        <taxon>Euteleostomi</taxon>
        <taxon>Actinopterygii</taxon>
        <taxon>Neopterygii</taxon>
        <taxon>Teleostei</taxon>
        <taxon>Neoteleostei</taxon>
        <taxon>Acanthomorphata</taxon>
        <taxon>Eupercaria</taxon>
        <taxon>Perciformes</taxon>
        <taxon>Percoidei</taxon>
        <taxon>Percidae</taxon>
        <taxon>Etheostomatinae</taxon>
        <taxon>Etheostoma</taxon>
    </lineage>
</organism>
<feature type="domain" description="PiggyBac transposable element-derived protein" evidence="2">
    <location>
        <begin position="2"/>
        <end position="240"/>
    </location>
</feature>
<reference evidence="3 4" key="1">
    <citation type="submission" date="2019-08" db="EMBL/GenBank/DDBJ databases">
        <title>A chromosome-level genome assembly, high-density linkage maps, and genome scans reveal the genomic architecture of hybrid incompatibilities underlying speciation via character displacement in darters (Percidae: Etheostominae).</title>
        <authorList>
            <person name="Moran R.L."/>
            <person name="Catchen J.M."/>
            <person name="Fuller R.C."/>
        </authorList>
    </citation>
    <scope>NUCLEOTIDE SEQUENCE [LARGE SCALE GENOMIC DNA]</scope>
    <source>
        <strain evidence="3">EspeVRDwgs_2016</strain>
        <tissue evidence="3">Muscle</tissue>
    </source>
</reference>
<dbReference type="InterPro" id="IPR029526">
    <property type="entry name" value="PGBD"/>
</dbReference>
<dbReference type="PANTHER" id="PTHR46599:SF3">
    <property type="entry name" value="PIGGYBAC TRANSPOSABLE ELEMENT-DERIVED PROTEIN 4"/>
    <property type="match status" value="1"/>
</dbReference>
<gene>
    <name evidence="3" type="ORF">FQN60_008420</name>
</gene>
<dbReference type="Pfam" id="PF13843">
    <property type="entry name" value="DDE_Tnp_1_7"/>
    <property type="match status" value="1"/>
</dbReference>
<dbReference type="PANTHER" id="PTHR46599">
    <property type="entry name" value="PIGGYBAC TRANSPOSABLE ELEMENT-DERIVED PROTEIN 4"/>
    <property type="match status" value="1"/>
</dbReference>
<name>A0A5J5CWH4_9PERO</name>
<evidence type="ECO:0000313" key="3">
    <source>
        <dbReference type="EMBL" id="KAA8584635.1"/>
    </source>
</evidence>
<keyword evidence="1" id="KW-0812">Transmembrane</keyword>
<keyword evidence="1" id="KW-0472">Membrane</keyword>
<dbReference type="AlphaFoldDB" id="A0A5J5CWH4"/>
<evidence type="ECO:0000256" key="1">
    <source>
        <dbReference type="SAM" id="Phobius"/>
    </source>
</evidence>
<keyword evidence="1" id="KW-1133">Transmembrane helix</keyword>
<accession>A0A5J5CWH4</accession>
<dbReference type="Proteomes" id="UP000327493">
    <property type="component" value="Chromosome 16"/>
</dbReference>
<evidence type="ECO:0000259" key="2">
    <source>
        <dbReference type="Pfam" id="PF13843"/>
    </source>
</evidence>
<keyword evidence="4" id="KW-1185">Reference proteome</keyword>
<dbReference type="EMBL" id="VOFY01000016">
    <property type="protein sequence ID" value="KAA8584635.1"/>
    <property type="molecule type" value="Genomic_DNA"/>
</dbReference>
<sequence length="286" mass="32662">MANYHPKQCIAIDERMVASKARSGLRQYTKNKPVKWGYKLFVLADSTNGYTWDFFVYEGKGSPVVKGLSYDAVMKLVNIRVLGTGYKLFVDNLYTSPELFRDLLKKKIWACGTIRQQRIGFPRDRLGGLDRKAPRGSIRWIREGPVVFIQWRDTRDVLMCSTIHPAHGDDKVQRRIKGADGQWSLQDVSIPPAINDYNKNMGGVDLSNALIGYYSILHKTKKWYHSFLFHFIDIVIVNAFILFREMAIARQEKPISQKSFRETLVLELKAVGSTTTAHPMPPPPAP</sequence>
<proteinExistence type="predicted"/>
<comment type="caution">
    <text evidence="3">The sequence shown here is derived from an EMBL/GenBank/DDBJ whole genome shotgun (WGS) entry which is preliminary data.</text>
</comment>
<evidence type="ECO:0000313" key="4">
    <source>
        <dbReference type="Proteomes" id="UP000327493"/>
    </source>
</evidence>